<dbReference type="GO" id="GO:0008324">
    <property type="term" value="F:monoatomic cation transmembrane transporter activity"/>
    <property type="evidence" value="ECO:0007669"/>
    <property type="project" value="InterPro"/>
</dbReference>
<evidence type="ECO:0000313" key="2">
    <source>
        <dbReference type="EMBL" id="KAE8762863.1"/>
    </source>
</evidence>
<evidence type="ECO:0000313" key="3">
    <source>
        <dbReference type="Proteomes" id="UP000451860"/>
    </source>
</evidence>
<dbReference type="Pfam" id="PF25991">
    <property type="entry name" value="KhtT_N"/>
    <property type="match status" value="1"/>
</dbReference>
<dbReference type="InterPro" id="IPR050144">
    <property type="entry name" value="AAE_transporter"/>
</dbReference>
<dbReference type="PANTHER" id="PTHR30445:SF8">
    <property type="entry name" value="K(+)_H(+) ANTIPORTER SUBUNIT KHTT"/>
    <property type="match status" value="1"/>
</dbReference>
<dbReference type="Pfam" id="PF02080">
    <property type="entry name" value="TrkA_C"/>
    <property type="match status" value="1"/>
</dbReference>
<accession>A0A7J5ULT6</accession>
<feature type="domain" description="RCK C-terminal" evidence="1">
    <location>
        <begin position="73"/>
        <end position="159"/>
    </location>
</feature>
<dbReference type="InterPro" id="IPR026278">
    <property type="entry name" value="KhtT"/>
</dbReference>
<proteinExistence type="predicted"/>
<dbReference type="Gene3D" id="3.30.70.1450">
    <property type="entry name" value="Regulator of K+ conductance, C-terminal domain"/>
    <property type="match status" value="1"/>
</dbReference>
<dbReference type="InterPro" id="IPR058776">
    <property type="entry name" value="KhtT-like_N"/>
</dbReference>
<dbReference type="InterPro" id="IPR006037">
    <property type="entry name" value="RCK_C"/>
</dbReference>
<dbReference type="GO" id="GO:0006813">
    <property type="term" value="P:potassium ion transport"/>
    <property type="evidence" value="ECO:0007669"/>
    <property type="project" value="InterPro"/>
</dbReference>
<dbReference type="PIRSF" id="PIRSF005028">
    <property type="entry name" value="KhtT"/>
    <property type="match status" value="1"/>
</dbReference>
<name>A0A7J5ULT6_9MICO</name>
<dbReference type="PROSITE" id="PS51202">
    <property type="entry name" value="RCK_C"/>
    <property type="match status" value="1"/>
</dbReference>
<dbReference type="Proteomes" id="UP000451860">
    <property type="component" value="Unassembled WGS sequence"/>
</dbReference>
<reference evidence="2 3" key="1">
    <citation type="submission" date="2019-10" db="EMBL/GenBank/DDBJ databases">
        <title>Georgenia wutianyii sp. nov. and Georgenia yuyongxinii sp. nov. isolated from plateau pika (Ochotona curzoniae) in the Qinghai-Tibet plateau of China.</title>
        <authorList>
            <person name="Tian Z."/>
        </authorList>
    </citation>
    <scope>NUCLEOTIDE SEQUENCE [LARGE SCALE GENOMIC DNA]</scope>
    <source>
        <strain evidence="2 3">DSM 21501</strain>
    </source>
</reference>
<keyword evidence="3" id="KW-1185">Reference proteome</keyword>
<dbReference type="AlphaFoldDB" id="A0A7J5ULT6"/>
<sequence>MDVVETLLPGVGIRYELTTRSGVLLGFVVRRDGPVEVAVYDPEDPDRAREVLHLDADEADAVAEVLGAPRVAQRFADISKEIPGLHSARLAVPAGSRFADRPLGATRARTVTGCSVVAIVRDADVVAAPGPEEVLRAGDILVVLGSEEGLERLGALLTEH</sequence>
<dbReference type="PANTHER" id="PTHR30445">
    <property type="entry name" value="K(+)_H(+) ANTIPORTER SUBUNIT KHTT"/>
    <property type="match status" value="1"/>
</dbReference>
<gene>
    <name evidence="2" type="ORF">GB883_17155</name>
</gene>
<protein>
    <submittedName>
        <fullName evidence="2">Potassium transporter TrkA</fullName>
    </submittedName>
</protein>
<dbReference type="OrthoDB" id="5242677at2"/>
<evidence type="ECO:0000259" key="1">
    <source>
        <dbReference type="PROSITE" id="PS51202"/>
    </source>
</evidence>
<dbReference type="EMBL" id="WHJE01000116">
    <property type="protein sequence ID" value="KAE8762863.1"/>
    <property type="molecule type" value="Genomic_DNA"/>
</dbReference>
<dbReference type="SUPFAM" id="SSF116726">
    <property type="entry name" value="TrkA C-terminal domain-like"/>
    <property type="match status" value="1"/>
</dbReference>
<comment type="caution">
    <text evidence="2">The sequence shown here is derived from an EMBL/GenBank/DDBJ whole genome shotgun (WGS) entry which is preliminary data.</text>
</comment>
<organism evidence="2 3">
    <name type="scientific">Georgenia thermotolerans</name>
    <dbReference type="NCBI Taxonomy" id="527326"/>
    <lineage>
        <taxon>Bacteria</taxon>
        <taxon>Bacillati</taxon>
        <taxon>Actinomycetota</taxon>
        <taxon>Actinomycetes</taxon>
        <taxon>Micrococcales</taxon>
        <taxon>Bogoriellaceae</taxon>
        <taxon>Georgenia</taxon>
    </lineage>
</organism>
<dbReference type="InterPro" id="IPR036721">
    <property type="entry name" value="RCK_C_sf"/>
</dbReference>
<dbReference type="RefSeq" id="WP_152202903.1">
    <property type="nucleotide sequence ID" value="NZ_VUKF01000020.1"/>
</dbReference>